<organism evidence="1 2">
    <name type="scientific">Monoraphidium neglectum</name>
    <dbReference type="NCBI Taxonomy" id="145388"/>
    <lineage>
        <taxon>Eukaryota</taxon>
        <taxon>Viridiplantae</taxon>
        <taxon>Chlorophyta</taxon>
        <taxon>core chlorophytes</taxon>
        <taxon>Chlorophyceae</taxon>
        <taxon>CS clade</taxon>
        <taxon>Sphaeropleales</taxon>
        <taxon>Selenastraceae</taxon>
        <taxon>Monoraphidium</taxon>
    </lineage>
</organism>
<evidence type="ECO:0000313" key="2">
    <source>
        <dbReference type="Proteomes" id="UP000054498"/>
    </source>
</evidence>
<sequence>MPSGGLDGSFEEQYTHPLAVLQVPKRRRVGAKRRAAGDPSALLAALSRAPAVPSMQAAATAAAPSSASDASAALSAVPARPMVLYGQDK</sequence>
<dbReference type="EMBL" id="KK102289">
    <property type="protein sequence ID" value="KIY98152.1"/>
    <property type="molecule type" value="Genomic_DNA"/>
</dbReference>
<dbReference type="KEGG" id="mng:MNEG_9807"/>
<evidence type="ECO:0000313" key="1">
    <source>
        <dbReference type="EMBL" id="KIY98152.1"/>
    </source>
</evidence>
<protein>
    <submittedName>
        <fullName evidence="1">Uncharacterized protein</fullName>
    </submittedName>
</protein>
<dbReference type="AlphaFoldDB" id="A0A0D2JFB8"/>
<dbReference type="Proteomes" id="UP000054498">
    <property type="component" value="Unassembled WGS sequence"/>
</dbReference>
<keyword evidence="2" id="KW-1185">Reference proteome</keyword>
<dbReference type="RefSeq" id="XP_013897172.1">
    <property type="nucleotide sequence ID" value="XM_014041718.1"/>
</dbReference>
<accession>A0A0D2JFB8</accession>
<proteinExistence type="predicted"/>
<dbReference type="GeneID" id="25742682"/>
<feature type="non-terminal residue" evidence="1">
    <location>
        <position position="89"/>
    </location>
</feature>
<gene>
    <name evidence="1" type="ORF">MNEG_9807</name>
</gene>
<name>A0A0D2JFB8_9CHLO</name>
<reference evidence="1 2" key="1">
    <citation type="journal article" date="2013" name="BMC Genomics">
        <title>Reconstruction of the lipid metabolism for the microalga Monoraphidium neglectum from its genome sequence reveals characteristics suitable for biofuel production.</title>
        <authorList>
            <person name="Bogen C."/>
            <person name="Al-Dilaimi A."/>
            <person name="Albersmeier A."/>
            <person name="Wichmann J."/>
            <person name="Grundmann M."/>
            <person name="Rupp O."/>
            <person name="Lauersen K.J."/>
            <person name="Blifernez-Klassen O."/>
            <person name="Kalinowski J."/>
            <person name="Goesmann A."/>
            <person name="Mussgnug J.H."/>
            <person name="Kruse O."/>
        </authorList>
    </citation>
    <scope>NUCLEOTIDE SEQUENCE [LARGE SCALE GENOMIC DNA]</scope>
    <source>
        <strain evidence="1 2">SAG 48.87</strain>
    </source>
</reference>